<dbReference type="Pfam" id="PF00110">
    <property type="entry name" value="wnt"/>
    <property type="match status" value="1"/>
</dbReference>
<keyword evidence="5" id="KW-0272">Extracellular matrix</keyword>
<dbReference type="AlphaFoldDB" id="A0A5S6R608"/>
<proteinExistence type="inferred from homology"/>
<dbReference type="InterPro" id="IPR018161">
    <property type="entry name" value="Wnt_CS"/>
</dbReference>
<dbReference type="Gene3D" id="3.30.2460.20">
    <property type="match status" value="1"/>
</dbReference>
<dbReference type="InterPro" id="IPR005817">
    <property type="entry name" value="Wnt"/>
</dbReference>
<evidence type="ECO:0000313" key="10">
    <source>
        <dbReference type="Proteomes" id="UP000046395"/>
    </source>
</evidence>
<evidence type="ECO:0000256" key="6">
    <source>
        <dbReference type="ARBA" id="ARBA00022687"/>
    </source>
</evidence>
<dbReference type="PRINTS" id="PR01349">
    <property type="entry name" value="WNTPROTEIN"/>
</dbReference>
<dbReference type="GO" id="GO:0060070">
    <property type="term" value="P:canonical Wnt signaling pathway"/>
    <property type="evidence" value="ECO:0007669"/>
    <property type="project" value="TreeGrafter"/>
</dbReference>
<keyword evidence="7" id="KW-1015">Disulfide bond</keyword>
<dbReference type="GO" id="GO:0030182">
    <property type="term" value="P:neuron differentiation"/>
    <property type="evidence" value="ECO:0007669"/>
    <property type="project" value="TreeGrafter"/>
</dbReference>
<dbReference type="GO" id="GO:0045165">
    <property type="term" value="P:cell fate commitment"/>
    <property type="evidence" value="ECO:0007669"/>
    <property type="project" value="TreeGrafter"/>
</dbReference>
<name>A0A5S6R608_TRIMR</name>
<dbReference type="SMART" id="SM00097">
    <property type="entry name" value="WNT1"/>
    <property type="match status" value="1"/>
</dbReference>
<evidence type="ECO:0000256" key="3">
    <source>
        <dbReference type="ARBA" id="ARBA00022473"/>
    </source>
</evidence>
<keyword evidence="4" id="KW-0964">Secreted</keyword>
<evidence type="ECO:0000313" key="11">
    <source>
        <dbReference type="WBParaSite" id="TMUE_3000014714.1"/>
    </source>
</evidence>
<reference evidence="11" key="1">
    <citation type="submission" date="2019-12" db="UniProtKB">
        <authorList>
            <consortium name="WormBaseParasite"/>
        </authorList>
    </citation>
    <scope>IDENTIFICATION</scope>
</reference>
<dbReference type="InterPro" id="IPR043158">
    <property type="entry name" value="Wnt_C"/>
</dbReference>
<evidence type="ECO:0000256" key="2">
    <source>
        <dbReference type="ARBA" id="ARBA00005683"/>
    </source>
</evidence>
<dbReference type="Proteomes" id="UP000046395">
    <property type="component" value="Unassembled WGS sequence"/>
</dbReference>
<evidence type="ECO:0000256" key="5">
    <source>
        <dbReference type="ARBA" id="ARBA00022530"/>
    </source>
</evidence>
<keyword evidence="10" id="KW-1185">Reference proteome</keyword>
<evidence type="ECO:0000256" key="7">
    <source>
        <dbReference type="ARBA" id="ARBA00023157"/>
    </source>
</evidence>
<comment type="similarity">
    <text evidence="2 9">Belongs to the Wnt family.</text>
</comment>
<dbReference type="PROSITE" id="PS00246">
    <property type="entry name" value="WNT1"/>
    <property type="match status" value="1"/>
</dbReference>
<accession>A0A5S6R608</accession>
<evidence type="ECO:0000256" key="8">
    <source>
        <dbReference type="ARBA" id="ARBA00023288"/>
    </source>
</evidence>
<keyword evidence="8" id="KW-0449">Lipoprotein</keyword>
<dbReference type="GO" id="GO:0005125">
    <property type="term" value="F:cytokine activity"/>
    <property type="evidence" value="ECO:0007669"/>
    <property type="project" value="TreeGrafter"/>
</dbReference>
<evidence type="ECO:0000256" key="9">
    <source>
        <dbReference type="RuleBase" id="RU003500"/>
    </source>
</evidence>
<organism evidence="10 11">
    <name type="scientific">Trichuris muris</name>
    <name type="common">Mouse whipworm</name>
    <dbReference type="NCBI Taxonomy" id="70415"/>
    <lineage>
        <taxon>Eukaryota</taxon>
        <taxon>Metazoa</taxon>
        <taxon>Ecdysozoa</taxon>
        <taxon>Nematoda</taxon>
        <taxon>Enoplea</taxon>
        <taxon>Dorylaimia</taxon>
        <taxon>Trichinellida</taxon>
        <taxon>Trichuridae</taxon>
        <taxon>Trichuris</taxon>
    </lineage>
</organism>
<sequence>MRPPLSAHRLPVGQRTPGVSPSAQLQFAFGASSAIDQRRRRPICRRLLSLCSAARQLGHFGAPPPKSGKPCGLVAVSLHGGGRVAIELIETDNYCIFASTDECKWPTGKAERRRQIPFNGLLSRFLSAGRMFNGSQAIWPFNSRSPLPPTIPTTIIIIIILILDRCPAVCKSAIAECQWQFRLERWNCTPVRTPNESISDIFATTLKSGSRESAFIEAISAAGLVHSVVSACTAGNVTDCSCDLSRHGMAAFSHGTNPSDVGERWRWGGCSDNIRYGLMFAREFLDRHLRRSWQQNRDARLLVTLHNHEVGRRVISDNMRRSCRCHGVSGSCEFKTCWLQMPKLTDIGERLKMYYDRSAIQVTKRPKRKLRRKNRYERKIPIRHSELVFHNRSPNYCVRDERIGTLGTHGRQCNRTSFGTDSCDLLCCGRGYDTRVVLKYERCHCKFVWCCYVTCKTCAWNVELHTCK</sequence>
<dbReference type="PANTHER" id="PTHR12027:SF70">
    <property type="entry name" value="PROTEIN WNT-16"/>
    <property type="match status" value="1"/>
</dbReference>
<dbReference type="GO" id="GO:0005109">
    <property type="term" value="F:frizzled binding"/>
    <property type="evidence" value="ECO:0007669"/>
    <property type="project" value="TreeGrafter"/>
</dbReference>
<dbReference type="WBParaSite" id="TMUE_3000014714.1">
    <property type="protein sequence ID" value="TMUE_3000014714.1"/>
    <property type="gene ID" value="WBGene00302954"/>
</dbReference>
<dbReference type="GO" id="GO:0005615">
    <property type="term" value="C:extracellular space"/>
    <property type="evidence" value="ECO:0007669"/>
    <property type="project" value="TreeGrafter"/>
</dbReference>
<evidence type="ECO:0000256" key="1">
    <source>
        <dbReference type="ARBA" id="ARBA00004498"/>
    </source>
</evidence>
<evidence type="ECO:0000256" key="4">
    <source>
        <dbReference type="ARBA" id="ARBA00022525"/>
    </source>
</evidence>
<dbReference type="GO" id="GO:0000902">
    <property type="term" value="P:cell morphogenesis"/>
    <property type="evidence" value="ECO:0007669"/>
    <property type="project" value="UniProtKB-ARBA"/>
</dbReference>
<keyword evidence="6 9" id="KW-0879">Wnt signaling pathway</keyword>
<protein>
    <recommendedName>
        <fullName evidence="9">Protein Wnt</fullName>
    </recommendedName>
</protein>
<comment type="function">
    <text evidence="9">Ligand for members of the frizzled family of seven transmembrane receptors.</text>
</comment>
<keyword evidence="3 9" id="KW-0217">Developmental protein</keyword>
<dbReference type="FunFam" id="3.30.2460.20:FF:000001">
    <property type="entry name" value="Wnt homolog"/>
    <property type="match status" value="1"/>
</dbReference>
<dbReference type="STRING" id="70415.A0A5S6R608"/>
<comment type="subcellular location">
    <subcellularLocation>
        <location evidence="1 9">Secreted</location>
        <location evidence="1 9">Extracellular space</location>
        <location evidence="1 9">Extracellular matrix</location>
    </subcellularLocation>
</comment>
<dbReference type="PANTHER" id="PTHR12027">
    <property type="entry name" value="WNT RELATED"/>
    <property type="match status" value="1"/>
</dbReference>